<dbReference type="PANTHER" id="PTHR10465:SF0">
    <property type="entry name" value="SARCALUMENIN"/>
    <property type="match status" value="1"/>
</dbReference>
<organism evidence="8 9">
    <name type="scientific">Poseidonibacter parvus</name>
    <dbReference type="NCBI Taxonomy" id="1850254"/>
    <lineage>
        <taxon>Bacteria</taxon>
        <taxon>Pseudomonadati</taxon>
        <taxon>Campylobacterota</taxon>
        <taxon>Epsilonproteobacteria</taxon>
        <taxon>Campylobacterales</taxon>
        <taxon>Arcobacteraceae</taxon>
        <taxon>Poseidonibacter</taxon>
    </lineage>
</organism>
<evidence type="ECO:0000259" key="7">
    <source>
        <dbReference type="Pfam" id="PF00350"/>
    </source>
</evidence>
<evidence type="ECO:0000256" key="4">
    <source>
        <dbReference type="ARBA" id="ARBA00023134"/>
    </source>
</evidence>
<accession>A0A1P8KPQ2</accession>
<dbReference type="GO" id="GO:0005525">
    <property type="term" value="F:GTP binding"/>
    <property type="evidence" value="ECO:0007669"/>
    <property type="project" value="UniProtKB-KW"/>
</dbReference>
<dbReference type="STRING" id="1850254.LPB137_12030"/>
<dbReference type="AlphaFoldDB" id="A0A1P8KPQ2"/>
<evidence type="ECO:0000256" key="1">
    <source>
        <dbReference type="ARBA" id="ARBA00004370"/>
    </source>
</evidence>
<dbReference type="CDD" id="cd09912">
    <property type="entry name" value="DLP_2"/>
    <property type="match status" value="1"/>
</dbReference>
<dbReference type="GO" id="GO:0003924">
    <property type="term" value="F:GTPase activity"/>
    <property type="evidence" value="ECO:0007669"/>
    <property type="project" value="InterPro"/>
</dbReference>
<dbReference type="OrthoDB" id="1100581at2"/>
<dbReference type="Gene3D" id="3.40.50.300">
    <property type="entry name" value="P-loop containing nucleotide triphosphate hydrolases"/>
    <property type="match status" value="1"/>
</dbReference>
<dbReference type="Proteomes" id="UP000186074">
    <property type="component" value="Chromosome"/>
</dbReference>
<dbReference type="KEGG" id="alp:LPB137_12030"/>
<protein>
    <submittedName>
        <fullName evidence="8">ATP-binding protein</fullName>
    </submittedName>
</protein>
<dbReference type="Pfam" id="PF00350">
    <property type="entry name" value="Dynamin_N"/>
    <property type="match status" value="1"/>
</dbReference>
<dbReference type="RefSeq" id="WP_076088391.1">
    <property type="nucleotide sequence ID" value="NZ_CP019070.1"/>
</dbReference>
<dbReference type="InterPro" id="IPR045063">
    <property type="entry name" value="Dynamin_N"/>
</dbReference>
<evidence type="ECO:0000313" key="9">
    <source>
        <dbReference type="Proteomes" id="UP000186074"/>
    </source>
</evidence>
<feature type="domain" description="Dynamin N-terminal" evidence="7">
    <location>
        <begin position="190"/>
        <end position="388"/>
    </location>
</feature>
<dbReference type="GO" id="GO:0005524">
    <property type="term" value="F:ATP binding"/>
    <property type="evidence" value="ECO:0007669"/>
    <property type="project" value="UniProtKB-KW"/>
</dbReference>
<proteinExistence type="predicted"/>
<dbReference type="InterPro" id="IPR027417">
    <property type="entry name" value="P-loop_NTPase"/>
</dbReference>
<dbReference type="PANTHER" id="PTHR10465">
    <property type="entry name" value="TRANSMEMBRANE GTPASE FZO1"/>
    <property type="match status" value="1"/>
</dbReference>
<evidence type="ECO:0000313" key="8">
    <source>
        <dbReference type="EMBL" id="APW66525.1"/>
    </source>
</evidence>
<keyword evidence="3" id="KW-0378">Hydrolase</keyword>
<dbReference type="InterPro" id="IPR027094">
    <property type="entry name" value="Mitofusin_fam"/>
</dbReference>
<dbReference type="SUPFAM" id="SSF52540">
    <property type="entry name" value="P-loop containing nucleoside triphosphate hydrolases"/>
    <property type="match status" value="1"/>
</dbReference>
<keyword evidence="5" id="KW-0472">Membrane</keyword>
<dbReference type="GO" id="GO:0016020">
    <property type="term" value="C:membrane"/>
    <property type="evidence" value="ECO:0007669"/>
    <property type="project" value="UniProtKB-SubCell"/>
</dbReference>
<keyword evidence="2" id="KW-0547">Nucleotide-binding</keyword>
<keyword evidence="4" id="KW-0342">GTP-binding</keyword>
<evidence type="ECO:0000256" key="5">
    <source>
        <dbReference type="ARBA" id="ARBA00023136"/>
    </source>
</evidence>
<keyword evidence="6" id="KW-0175">Coiled coil</keyword>
<evidence type="ECO:0000256" key="2">
    <source>
        <dbReference type="ARBA" id="ARBA00022741"/>
    </source>
</evidence>
<reference evidence="8 9" key="1">
    <citation type="submission" date="2017-01" db="EMBL/GenBank/DDBJ databases">
        <title>Genome sequencing of Arcobacter sp. LPB0137.</title>
        <authorList>
            <person name="Lee G.-W."/>
            <person name="Yi H."/>
        </authorList>
    </citation>
    <scope>NUCLEOTIDE SEQUENCE [LARGE SCALE GENOMIC DNA]</scope>
    <source>
        <strain evidence="8 9">LPB0137</strain>
    </source>
</reference>
<keyword evidence="8" id="KW-0067">ATP-binding</keyword>
<sequence length="782" mass="89463">MSLANDYFLLYHGITFEQNLDVEPIETNIDDQTYSIYALILSATRKDYEKYIPLNSFITLCKQLNIKTPSNISELNHLQHNIVESIKVNKSKKNIDTLHDSFEYLKSNSILNHENYDKLVSLFDYQELNINEEEIEEISTPIIENKSSFKDLKSLLENIIIELKTNASNEEIKNELNEVDSYLNNQKFSIGITGVMNAGKSTMLNALMGKEILGSAVVPETANLTIVKHNETEKAKVFYWNQAEWDRIEKSATQLESMRAYVNETKEIFGDTLSSYVKKESRFDEVDINDLSSYTSAEAEGKKCNLVKYVELGSNLDFLRDGIEIVDTPGLDDPVIQREEITKEYVSACDMMLHLMNVSQSATLKDVEFIIDALLYQNISKLLVVITRADTVSKEQLEEVIEYTKTSIKRQLKAQNKDSQLDYILKTIKFIPISGKMALLHRTGREQEALDAGFSIEDTGILEIEEYLNETLFGSNSQKGELIIQSGKSQILKTIEKENLSLNYELQLLSKSKDELENELDMFNKKKAVNGRMFTAMSEDITYYKNDANSYIESLETFLESELIDLQTVIKQRVISDVRYSFEKTKKRPENSRIKVIVETAIKDGIIDVIRDYRYKFIKKSQTIGEQCEQKYHDFGFSIGHKNDNFDARGFFQDDFKAGFLTSSNEVLISQIVNAVSVSKANKLNELDREIEGFIKSEFSSIETDIKAKAKKVSKVLIESFFETLNAPLKTVEQKMINDEKIIQNQIASFENNDENRAALSIEIHKKIKKLNATSNNIKGLN</sequence>
<evidence type="ECO:0000256" key="3">
    <source>
        <dbReference type="ARBA" id="ARBA00022801"/>
    </source>
</evidence>
<evidence type="ECO:0000256" key="6">
    <source>
        <dbReference type="SAM" id="Coils"/>
    </source>
</evidence>
<feature type="coiled-coil region" evidence="6">
    <location>
        <begin position="499"/>
        <end position="526"/>
    </location>
</feature>
<gene>
    <name evidence="8" type="ORF">LPB137_12030</name>
</gene>
<keyword evidence="9" id="KW-1185">Reference proteome</keyword>
<name>A0A1P8KPQ2_9BACT</name>
<dbReference type="EMBL" id="CP019070">
    <property type="protein sequence ID" value="APW66525.1"/>
    <property type="molecule type" value="Genomic_DNA"/>
</dbReference>
<comment type="subcellular location">
    <subcellularLocation>
        <location evidence="1">Membrane</location>
    </subcellularLocation>
</comment>